<keyword evidence="3" id="KW-1185">Reference proteome</keyword>
<evidence type="ECO:0000313" key="3">
    <source>
        <dbReference type="Proteomes" id="UP000008068"/>
    </source>
</evidence>
<proteinExistence type="predicted"/>
<gene>
    <name evidence="2" type="ORF">CAEBREN_21350</name>
</gene>
<protein>
    <submittedName>
        <fullName evidence="2">Uncharacterized protein</fullName>
    </submittedName>
</protein>
<evidence type="ECO:0000313" key="2">
    <source>
        <dbReference type="EMBL" id="EGT36127.1"/>
    </source>
</evidence>
<dbReference type="eggNOG" id="ENOG502TJ7Z">
    <property type="taxonomic scope" value="Eukaryota"/>
</dbReference>
<dbReference type="AlphaFoldDB" id="G0NRD7"/>
<accession>G0NRD7</accession>
<dbReference type="HOGENOM" id="CLU_1653661_0_0_1"/>
<dbReference type="EMBL" id="GL379931">
    <property type="protein sequence ID" value="EGT36127.1"/>
    <property type="molecule type" value="Genomic_DNA"/>
</dbReference>
<sequence>MPNEVRPPRQLPMIPIRGGTVYIPPGRDHDIRKWDREDTDLWLACFLRPDLYPETFLAATKQHLDGESMYWLVTKRDTNWQAQLEIPPEQYKRIMESAAAVVNERNNIFNITEKKKFIESRKRAAEEHGEGPPGREERVAPQFENQEVEEQVEQQIDGQE</sequence>
<dbReference type="Proteomes" id="UP000008068">
    <property type="component" value="Unassembled WGS sequence"/>
</dbReference>
<feature type="region of interest" description="Disordered" evidence="1">
    <location>
        <begin position="120"/>
        <end position="160"/>
    </location>
</feature>
<evidence type="ECO:0000256" key="1">
    <source>
        <dbReference type="SAM" id="MobiDB-lite"/>
    </source>
</evidence>
<name>G0NRD7_CAEBE</name>
<dbReference type="InParanoid" id="G0NRD7"/>
<organism evidence="3">
    <name type="scientific">Caenorhabditis brenneri</name>
    <name type="common">Nematode worm</name>
    <dbReference type="NCBI Taxonomy" id="135651"/>
    <lineage>
        <taxon>Eukaryota</taxon>
        <taxon>Metazoa</taxon>
        <taxon>Ecdysozoa</taxon>
        <taxon>Nematoda</taxon>
        <taxon>Chromadorea</taxon>
        <taxon>Rhabditida</taxon>
        <taxon>Rhabditina</taxon>
        <taxon>Rhabditomorpha</taxon>
        <taxon>Rhabditoidea</taxon>
        <taxon>Rhabditidae</taxon>
        <taxon>Peloderinae</taxon>
        <taxon>Caenorhabditis</taxon>
    </lineage>
</organism>
<dbReference type="OrthoDB" id="10459982at2759"/>
<feature type="compositionally biased region" description="Basic and acidic residues" evidence="1">
    <location>
        <begin position="120"/>
        <end position="139"/>
    </location>
</feature>
<reference evidence="3" key="1">
    <citation type="submission" date="2011-07" db="EMBL/GenBank/DDBJ databases">
        <authorList>
            <consortium name="Caenorhabditis brenneri Sequencing and Analysis Consortium"/>
            <person name="Wilson R.K."/>
        </authorList>
    </citation>
    <scope>NUCLEOTIDE SEQUENCE [LARGE SCALE GENOMIC DNA]</scope>
    <source>
        <strain evidence="3">PB2801</strain>
    </source>
</reference>